<comment type="domain">
    <text evidence="5">The RxLR-dEER motif acts to carry the protein into the host cell cytoplasm through binding to cell surface phosphatidylinositol-3-phosphate.</text>
</comment>
<evidence type="ECO:0000256" key="5">
    <source>
        <dbReference type="RuleBase" id="RU367124"/>
    </source>
</evidence>
<organism evidence="6 7">
    <name type="scientific">Phytophthora megakarya</name>
    <dbReference type="NCBI Taxonomy" id="4795"/>
    <lineage>
        <taxon>Eukaryota</taxon>
        <taxon>Sar</taxon>
        <taxon>Stramenopiles</taxon>
        <taxon>Oomycota</taxon>
        <taxon>Peronosporomycetes</taxon>
        <taxon>Peronosporales</taxon>
        <taxon>Peronosporaceae</taxon>
        <taxon>Phytophthora</taxon>
    </lineage>
</organism>
<evidence type="ECO:0000256" key="2">
    <source>
        <dbReference type="ARBA" id="ARBA00010400"/>
    </source>
</evidence>
<evidence type="ECO:0000313" key="7">
    <source>
        <dbReference type="Proteomes" id="UP000198211"/>
    </source>
</evidence>
<evidence type="ECO:0000313" key="6">
    <source>
        <dbReference type="EMBL" id="OWZ21024.1"/>
    </source>
</evidence>
<comment type="caution">
    <text evidence="6">The sequence shown here is derived from an EMBL/GenBank/DDBJ whole genome shotgun (WGS) entry which is preliminary data.</text>
</comment>
<dbReference type="Proteomes" id="UP000198211">
    <property type="component" value="Unassembled WGS sequence"/>
</dbReference>
<keyword evidence="3 5" id="KW-0964">Secreted</keyword>
<dbReference type="Pfam" id="PF16810">
    <property type="entry name" value="RXLR"/>
    <property type="match status" value="1"/>
</dbReference>
<feature type="chain" id="PRO_5044998387" description="RxLR effector protein" evidence="5">
    <location>
        <begin position="20"/>
        <end position="206"/>
    </location>
</feature>
<keyword evidence="4 5" id="KW-0732">Signal</keyword>
<evidence type="ECO:0000256" key="1">
    <source>
        <dbReference type="ARBA" id="ARBA00004613"/>
    </source>
</evidence>
<keyword evidence="7" id="KW-1185">Reference proteome</keyword>
<comment type="function">
    <text evidence="5">Effector that suppresses plant defense responses during pathogen infection.</text>
</comment>
<accession>A0A225WTP5</accession>
<gene>
    <name evidence="6" type="ORF">PHMEG_0004489</name>
</gene>
<evidence type="ECO:0000256" key="3">
    <source>
        <dbReference type="ARBA" id="ARBA00022525"/>
    </source>
</evidence>
<proteinExistence type="inferred from homology"/>
<protein>
    <recommendedName>
        <fullName evidence="5">RxLR effector protein</fullName>
    </recommendedName>
</protein>
<feature type="signal peptide" evidence="5">
    <location>
        <begin position="1"/>
        <end position="19"/>
    </location>
</feature>
<comment type="subcellular location">
    <subcellularLocation>
        <location evidence="1 5">Secreted</location>
    </subcellularLocation>
</comment>
<sequence length="206" mass="22900">MRGVLYVAFAMAILTCNNAVATNEVELSSKSTPEFLEDDGLESRKRFLRVNAEQDDDLASLGQASEERAKVSGLKKIAKELRLRRQGRNKLTATAQIAKAKQQQQRLNTLSKEFKPVSGPMVPEKVESKAAQRFNTYFKNKAPGETDSVTLQRFEKFFSRKQTPKSLESTGILKNGMADSYRLFYNAKMAKLASAKLTAPKVASAT</sequence>
<name>A0A225WTP5_9STRA</name>
<evidence type="ECO:0000256" key="4">
    <source>
        <dbReference type="ARBA" id="ARBA00022729"/>
    </source>
</evidence>
<comment type="similarity">
    <text evidence="2 5">Belongs to the RxLR effector family.</text>
</comment>
<dbReference type="InterPro" id="IPR031825">
    <property type="entry name" value="RXLR"/>
</dbReference>
<dbReference type="OrthoDB" id="146510at2759"/>
<reference evidence="7" key="1">
    <citation type="submission" date="2017-03" db="EMBL/GenBank/DDBJ databases">
        <title>Phytopthora megakarya and P. palmivora, two closely related causual agents of cacao black pod achieved similar genome size and gene model numbers by different mechanisms.</title>
        <authorList>
            <person name="Ali S."/>
            <person name="Shao J."/>
            <person name="Larry D.J."/>
            <person name="Kronmiller B."/>
            <person name="Shen D."/>
            <person name="Strem M.D."/>
            <person name="Melnick R.L."/>
            <person name="Guiltinan M.J."/>
            <person name="Tyler B.M."/>
            <person name="Meinhardt L.W."/>
            <person name="Bailey B.A."/>
        </authorList>
    </citation>
    <scope>NUCLEOTIDE SEQUENCE [LARGE SCALE GENOMIC DNA]</scope>
    <source>
        <strain evidence="7">zdho120</strain>
    </source>
</reference>
<dbReference type="EMBL" id="NBNE01000266">
    <property type="protein sequence ID" value="OWZ21024.1"/>
    <property type="molecule type" value="Genomic_DNA"/>
</dbReference>
<dbReference type="AlphaFoldDB" id="A0A225WTP5"/>